<sequence>MFMKACRSVVRRPFAVHWTGVRESTVYLDVNCAAFGCNNKAGKGSGLSFFHFPKDSNLRKQWIYYCRRKDFTPGDGHRLCSVHFSNKCYDQDPEMLSTLGLEYSFRKRLKPDAVPDIPLLFEEEQGNSEKPSKVRGAYAKRQRAEVLNEALNESLSLPFDDSLENISIPENLSTEPSKETRNKKVQVDLHPPQRTRSNQTDERIVSLKVKQRSFGTQTDETITQVQSISSLSNQVMEDIPNDSDLEADDDEDGEGEVQTATYKLRQDTAPMDEKQFLVSETALAELLSVCRYCSAECTPVIKFFRGTFIYTSSKCLNGHEFTWSSQPCHNTLPWSNLFTATAILTSGCNATKVLQVFKNMNLQMFTARTYNRLQAYYVVPSATKTWDFEQSQLLTEIKDGPSQDVVSNEVKGSSHMELAGLKRAMGFLKDHVNIKTLVTDRHSMVKKYMKDCHAEKNHYFDVWHIAKGVSKKLETASKKVSGEQIRPWIKSIANHCHWTASSSEDDGELKQAKWASVVNHIANKHENHSRKYPRCEHAPINDERLWIKEGSVPYKLMKEIILSPFLVKDIAKLSPAHQTYSLEVFHSVVNHYAPKSTHFYYPAMYARLSVAALHFNENSGRQQASSKSGELQYGISYPKAKKGLEAVVKPKKTPPTFNYVTIIKQAVHERRSSECPSYRSAALDISVLNEDVPVPLTQNFEHFEKAALIRRHSSRYARR</sequence>
<dbReference type="PANTHER" id="PTHR31751:SF42">
    <property type="entry name" value="PROTEIN CBG10204"/>
    <property type="match status" value="1"/>
</dbReference>
<evidence type="ECO:0000313" key="9">
    <source>
        <dbReference type="Proteomes" id="UP000005408"/>
    </source>
</evidence>
<evidence type="ECO:0000256" key="2">
    <source>
        <dbReference type="ARBA" id="ARBA00022771"/>
    </source>
</evidence>
<keyword evidence="4 5" id="KW-0238">DNA-binding</keyword>
<evidence type="ECO:0000256" key="6">
    <source>
        <dbReference type="SAM" id="MobiDB-lite"/>
    </source>
</evidence>
<dbReference type="GO" id="GO:0008270">
    <property type="term" value="F:zinc ion binding"/>
    <property type="evidence" value="ECO:0007669"/>
    <property type="project" value="UniProtKB-KW"/>
</dbReference>
<keyword evidence="1" id="KW-0479">Metal-binding</keyword>
<feature type="region of interest" description="Disordered" evidence="6">
    <location>
        <begin position="169"/>
        <end position="201"/>
    </location>
</feature>
<protein>
    <recommendedName>
        <fullName evidence="7">THAP-type domain-containing protein</fullName>
    </recommendedName>
</protein>
<dbReference type="AlphaFoldDB" id="A0A8W8JJQ4"/>
<name>A0A8W8JJQ4_MAGGI</name>
<evidence type="ECO:0000313" key="8">
    <source>
        <dbReference type="EnsemblMetazoa" id="G19712.3:cds"/>
    </source>
</evidence>
<dbReference type="SMART" id="SM00980">
    <property type="entry name" value="THAP"/>
    <property type="match status" value="1"/>
</dbReference>
<dbReference type="Proteomes" id="UP000005408">
    <property type="component" value="Unassembled WGS sequence"/>
</dbReference>
<dbReference type="SUPFAM" id="SSF57716">
    <property type="entry name" value="Glucocorticoid receptor-like (DNA-binding domain)"/>
    <property type="match status" value="1"/>
</dbReference>
<feature type="compositionally biased region" description="Basic and acidic residues" evidence="6">
    <location>
        <begin position="176"/>
        <end position="187"/>
    </location>
</feature>
<dbReference type="GO" id="GO:0003677">
    <property type="term" value="F:DNA binding"/>
    <property type="evidence" value="ECO:0007669"/>
    <property type="project" value="UniProtKB-UniRule"/>
</dbReference>
<dbReference type="PANTHER" id="PTHR31751">
    <property type="entry name" value="SI:CH211-108C17.2-RELATED-RELATED"/>
    <property type="match status" value="1"/>
</dbReference>
<evidence type="ECO:0000256" key="4">
    <source>
        <dbReference type="ARBA" id="ARBA00023125"/>
    </source>
</evidence>
<accession>A0A8W8JJQ4</accession>
<feature type="domain" description="THAP-type" evidence="7">
    <location>
        <begin position="28"/>
        <end position="118"/>
    </location>
</feature>
<keyword evidence="3" id="KW-0862">Zinc</keyword>
<evidence type="ECO:0000259" key="7">
    <source>
        <dbReference type="PROSITE" id="PS50950"/>
    </source>
</evidence>
<organism evidence="8 9">
    <name type="scientific">Magallana gigas</name>
    <name type="common">Pacific oyster</name>
    <name type="synonym">Crassostrea gigas</name>
    <dbReference type="NCBI Taxonomy" id="29159"/>
    <lineage>
        <taxon>Eukaryota</taxon>
        <taxon>Metazoa</taxon>
        <taxon>Spiralia</taxon>
        <taxon>Lophotrochozoa</taxon>
        <taxon>Mollusca</taxon>
        <taxon>Bivalvia</taxon>
        <taxon>Autobranchia</taxon>
        <taxon>Pteriomorphia</taxon>
        <taxon>Ostreida</taxon>
        <taxon>Ostreoidea</taxon>
        <taxon>Ostreidae</taxon>
        <taxon>Magallana</taxon>
    </lineage>
</organism>
<keyword evidence="9" id="KW-1185">Reference proteome</keyword>
<dbReference type="SMART" id="SM00692">
    <property type="entry name" value="DM3"/>
    <property type="match status" value="1"/>
</dbReference>
<keyword evidence="2 5" id="KW-0863">Zinc-finger</keyword>
<dbReference type="PROSITE" id="PS50950">
    <property type="entry name" value="ZF_THAP"/>
    <property type="match status" value="1"/>
</dbReference>
<reference evidence="8" key="1">
    <citation type="submission" date="2022-08" db="UniProtKB">
        <authorList>
            <consortium name="EnsemblMetazoa"/>
        </authorList>
    </citation>
    <scope>IDENTIFICATION</scope>
    <source>
        <strain evidence="8">05x7-T-G4-1.051#20</strain>
    </source>
</reference>
<proteinExistence type="predicted"/>
<evidence type="ECO:0000256" key="1">
    <source>
        <dbReference type="ARBA" id="ARBA00022723"/>
    </source>
</evidence>
<dbReference type="EnsemblMetazoa" id="G19712.3">
    <property type="protein sequence ID" value="G19712.3:cds"/>
    <property type="gene ID" value="G19712"/>
</dbReference>
<dbReference type="Pfam" id="PF05485">
    <property type="entry name" value="THAP"/>
    <property type="match status" value="1"/>
</dbReference>
<evidence type="ECO:0000256" key="5">
    <source>
        <dbReference type="PROSITE-ProRule" id="PRU00309"/>
    </source>
</evidence>
<evidence type="ECO:0000256" key="3">
    <source>
        <dbReference type="ARBA" id="ARBA00022833"/>
    </source>
</evidence>
<dbReference type="InterPro" id="IPR006612">
    <property type="entry name" value="THAP_Znf"/>
</dbReference>